<name>A0A1Y1HL26_KLENI</name>
<organism evidence="1 2">
    <name type="scientific">Klebsormidium nitens</name>
    <name type="common">Green alga</name>
    <name type="synonym">Ulothrix nitens</name>
    <dbReference type="NCBI Taxonomy" id="105231"/>
    <lineage>
        <taxon>Eukaryota</taxon>
        <taxon>Viridiplantae</taxon>
        <taxon>Streptophyta</taxon>
        <taxon>Klebsormidiophyceae</taxon>
        <taxon>Klebsormidiales</taxon>
        <taxon>Klebsormidiaceae</taxon>
        <taxon>Klebsormidium</taxon>
    </lineage>
</organism>
<dbReference type="EMBL" id="DF236977">
    <property type="protein sequence ID" value="GAQ79314.1"/>
    <property type="molecule type" value="Genomic_DNA"/>
</dbReference>
<accession>A0A1Y1HL26</accession>
<reference evidence="1 2" key="1">
    <citation type="journal article" date="2014" name="Nat. Commun.">
        <title>Klebsormidium flaccidum genome reveals primary factors for plant terrestrial adaptation.</title>
        <authorList>
            <person name="Hori K."/>
            <person name="Maruyama F."/>
            <person name="Fujisawa T."/>
            <person name="Togashi T."/>
            <person name="Yamamoto N."/>
            <person name="Seo M."/>
            <person name="Sato S."/>
            <person name="Yamada T."/>
            <person name="Mori H."/>
            <person name="Tajima N."/>
            <person name="Moriyama T."/>
            <person name="Ikeuchi M."/>
            <person name="Watanabe M."/>
            <person name="Wada H."/>
            <person name="Kobayashi K."/>
            <person name="Saito M."/>
            <person name="Masuda T."/>
            <person name="Sasaki-Sekimoto Y."/>
            <person name="Mashiguchi K."/>
            <person name="Awai K."/>
            <person name="Shimojima M."/>
            <person name="Masuda S."/>
            <person name="Iwai M."/>
            <person name="Nobusawa T."/>
            <person name="Narise T."/>
            <person name="Kondo S."/>
            <person name="Saito H."/>
            <person name="Sato R."/>
            <person name="Murakawa M."/>
            <person name="Ihara Y."/>
            <person name="Oshima-Yamada Y."/>
            <person name="Ohtaka K."/>
            <person name="Satoh M."/>
            <person name="Sonobe K."/>
            <person name="Ishii M."/>
            <person name="Ohtani R."/>
            <person name="Kanamori-Sato M."/>
            <person name="Honoki R."/>
            <person name="Miyazaki D."/>
            <person name="Mochizuki H."/>
            <person name="Umetsu J."/>
            <person name="Higashi K."/>
            <person name="Shibata D."/>
            <person name="Kamiya Y."/>
            <person name="Sato N."/>
            <person name="Nakamura Y."/>
            <person name="Tabata S."/>
            <person name="Ida S."/>
            <person name="Kurokawa K."/>
            <person name="Ohta H."/>
        </authorList>
    </citation>
    <scope>NUCLEOTIDE SEQUENCE [LARGE SCALE GENOMIC DNA]</scope>
    <source>
        <strain evidence="1 2">NIES-2285</strain>
    </source>
</reference>
<dbReference type="Proteomes" id="UP000054558">
    <property type="component" value="Unassembled WGS sequence"/>
</dbReference>
<dbReference type="PANTHER" id="PTHR15681">
    <property type="entry name" value="MAD2L1-BINDING PROTEIN"/>
    <property type="match status" value="1"/>
</dbReference>
<evidence type="ECO:0000313" key="2">
    <source>
        <dbReference type="Proteomes" id="UP000054558"/>
    </source>
</evidence>
<dbReference type="GO" id="GO:0005634">
    <property type="term" value="C:nucleus"/>
    <property type="evidence" value="ECO:0007669"/>
    <property type="project" value="InterPro"/>
</dbReference>
<dbReference type="OrthoDB" id="6334764at2759"/>
<dbReference type="GO" id="GO:0007096">
    <property type="term" value="P:regulation of exit from mitosis"/>
    <property type="evidence" value="ECO:0007669"/>
    <property type="project" value="InterPro"/>
</dbReference>
<dbReference type="InterPro" id="IPR009511">
    <property type="entry name" value="MAD1/Cdc20-bound-Mad2-bd"/>
</dbReference>
<dbReference type="AlphaFoldDB" id="A0A1Y1HL26"/>
<gene>
    <name evidence="1" type="ORF">KFL_000280190</name>
</gene>
<dbReference type="Gene3D" id="3.30.900.20">
    <property type="match status" value="1"/>
</dbReference>
<keyword evidence="2" id="KW-1185">Reference proteome</keyword>
<protein>
    <submittedName>
        <fullName evidence="1">Uncharacterized protein</fullName>
    </submittedName>
</protein>
<evidence type="ECO:0000313" key="1">
    <source>
        <dbReference type="EMBL" id="GAQ79314.1"/>
    </source>
</evidence>
<dbReference type="PANTHER" id="PTHR15681:SF1">
    <property type="entry name" value="MAD2L1-BINDING PROTEIN"/>
    <property type="match status" value="1"/>
</dbReference>
<dbReference type="InterPro" id="IPR053729">
    <property type="entry name" value="MAD2L1BP_domain_sf"/>
</dbReference>
<proteinExistence type="predicted"/>
<sequence>MEVEVQLSEAQQSRISGYEHEAAAHLIQELVKFCLYDQGLTPSIYDTLKATCQQSGSTQNLGTTRRKISDRRTYKFVAGVEKMFDAITATSIAALDSKAAVLLIGPSLLRPSIIYQFDFRVLNQLRQPDAIESTSQSGTIQVNSSSICEQPEPADSQREQFSVSLLREDENFDAVQKPIEIIAKKVVRALVMNASRMNFGGNIQGTKKMHVLLLGACVAEAPRGLLPKRNVPLDHKKAQVVKVVLVGSKIDQMVSDLLSNGGGQQTWYQCGDSVKGLRSDGTQ</sequence>